<proteinExistence type="predicted"/>
<dbReference type="Proteomes" id="UP001155128">
    <property type="component" value="Unassembled WGS sequence"/>
</dbReference>
<dbReference type="InterPro" id="IPR003675">
    <property type="entry name" value="Rce1/LyrA-like_dom"/>
</dbReference>
<sequence length="242" mass="26872">MTTPWRDSAHYFLLAVAVTYAVWFATMPLVPLLGRWVEGLAIIGPTVAALWMVRKQRPFEWLAERFRDTQVKAWWLLVPLGLYALAAAVSAAIGPPPLPEWQSALALFAIQIVITAIPEEIGWRAYLTPKLMQVANPLVASMIVGVFWGLWHGPKLLFIPTLPLLCIALSILMTYACFRLRGGLPLAILIHGSFNGATFWAANASNQEQSLLALNIIIAILSCGALLLLLAKRRWFFQRTAN</sequence>
<evidence type="ECO:0000259" key="2">
    <source>
        <dbReference type="Pfam" id="PF02517"/>
    </source>
</evidence>
<keyword evidence="3" id="KW-0645">Protease</keyword>
<gene>
    <name evidence="3" type="ORF">NDO55_11495</name>
</gene>
<dbReference type="GO" id="GO:0008237">
    <property type="term" value="F:metallopeptidase activity"/>
    <property type="evidence" value="ECO:0007669"/>
    <property type="project" value="UniProtKB-KW"/>
</dbReference>
<feature type="transmembrane region" description="Helical" evidence="1">
    <location>
        <begin position="12"/>
        <end position="30"/>
    </location>
</feature>
<dbReference type="PANTHER" id="PTHR35797">
    <property type="entry name" value="PROTEASE-RELATED"/>
    <property type="match status" value="1"/>
</dbReference>
<feature type="domain" description="CAAX prenyl protease 2/Lysostaphin resistance protein A-like" evidence="2">
    <location>
        <begin position="102"/>
        <end position="196"/>
    </location>
</feature>
<keyword evidence="1" id="KW-1133">Transmembrane helix</keyword>
<dbReference type="GO" id="GO:0080120">
    <property type="term" value="P:CAAX-box protein maturation"/>
    <property type="evidence" value="ECO:0007669"/>
    <property type="project" value="UniProtKB-ARBA"/>
</dbReference>
<dbReference type="EMBL" id="JAMSHT010000001">
    <property type="protein sequence ID" value="MCM8558443.1"/>
    <property type="molecule type" value="Genomic_DNA"/>
</dbReference>
<dbReference type="GO" id="GO:0004175">
    <property type="term" value="F:endopeptidase activity"/>
    <property type="evidence" value="ECO:0007669"/>
    <property type="project" value="UniProtKB-ARBA"/>
</dbReference>
<feature type="transmembrane region" description="Helical" evidence="1">
    <location>
        <begin position="211"/>
        <end position="231"/>
    </location>
</feature>
<feature type="transmembrane region" description="Helical" evidence="1">
    <location>
        <begin position="74"/>
        <end position="95"/>
    </location>
</feature>
<dbReference type="Pfam" id="PF02517">
    <property type="entry name" value="Rce1-like"/>
    <property type="match status" value="1"/>
</dbReference>
<name>A0A9X2J2M3_9SPHN</name>
<keyword evidence="4" id="KW-1185">Reference proteome</keyword>
<keyword evidence="3" id="KW-0378">Hydrolase</keyword>
<evidence type="ECO:0000313" key="3">
    <source>
        <dbReference type="EMBL" id="MCM8558443.1"/>
    </source>
</evidence>
<feature type="transmembrane region" description="Helical" evidence="1">
    <location>
        <begin position="36"/>
        <end position="53"/>
    </location>
</feature>
<keyword evidence="1" id="KW-0812">Transmembrane</keyword>
<feature type="transmembrane region" description="Helical" evidence="1">
    <location>
        <begin position="131"/>
        <end position="151"/>
    </location>
</feature>
<feature type="transmembrane region" description="Helical" evidence="1">
    <location>
        <begin position="185"/>
        <end position="205"/>
    </location>
</feature>
<feature type="transmembrane region" description="Helical" evidence="1">
    <location>
        <begin position="101"/>
        <end position="119"/>
    </location>
</feature>
<accession>A0A9X2J2M3</accession>
<reference evidence="3" key="1">
    <citation type="submission" date="2022-06" db="EMBL/GenBank/DDBJ databases">
        <title>Sphingomicrobium sedimins sp. nov., a marine bacterium isolated from tidal flat.</title>
        <authorList>
            <person name="Kim C.-H."/>
            <person name="Yoo Y."/>
            <person name="Kim J.-J."/>
        </authorList>
    </citation>
    <scope>NUCLEOTIDE SEQUENCE</scope>
    <source>
        <strain evidence="3">GRR-S6-50</strain>
    </source>
</reference>
<dbReference type="InterPro" id="IPR042150">
    <property type="entry name" value="MmRce1-like"/>
</dbReference>
<protein>
    <submittedName>
        <fullName evidence="3">CPBP family intramembrane metalloprotease</fullName>
    </submittedName>
</protein>
<keyword evidence="1" id="KW-0472">Membrane</keyword>
<comment type="caution">
    <text evidence="3">The sequence shown here is derived from an EMBL/GenBank/DDBJ whole genome shotgun (WGS) entry which is preliminary data.</text>
</comment>
<dbReference type="AlphaFoldDB" id="A0A9X2J2M3"/>
<evidence type="ECO:0000256" key="1">
    <source>
        <dbReference type="SAM" id="Phobius"/>
    </source>
</evidence>
<organism evidence="3 4">
    <name type="scientific">Sphingomicrobium sediminis</name>
    <dbReference type="NCBI Taxonomy" id="2950949"/>
    <lineage>
        <taxon>Bacteria</taxon>
        <taxon>Pseudomonadati</taxon>
        <taxon>Pseudomonadota</taxon>
        <taxon>Alphaproteobacteria</taxon>
        <taxon>Sphingomonadales</taxon>
        <taxon>Sphingomonadaceae</taxon>
        <taxon>Sphingomicrobium</taxon>
    </lineage>
</organism>
<keyword evidence="3" id="KW-0482">Metalloprotease</keyword>
<dbReference type="RefSeq" id="WP_252115331.1">
    <property type="nucleotide sequence ID" value="NZ_JAMSHT010000001.1"/>
</dbReference>
<evidence type="ECO:0000313" key="4">
    <source>
        <dbReference type="Proteomes" id="UP001155128"/>
    </source>
</evidence>
<feature type="transmembrane region" description="Helical" evidence="1">
    <location>
        <begin position="157"/>
        <end position="178"/>
    </location>
</feature>
<dbReference type="PANTHER" id="PTHR35797:SF1">
    <property type="entry name" value="PROTEASE"/>
    <property type="match status" value="1"/>
</dbReference>